<dbReference type="Gene3D" id="1.25.40.10">
    <property type="entry name" value="Tetratricopeptide repeat domain"/>
    <property type="match status" value="1"/>
</dbReference>
<comment type="caution">
    <text evidence="2">The sequence shown here is derived from an EMBL/GenBank/DDBJ whole genome shotgun (WGS) entry which is preliminary data.</text>
</comment>
<organism evidence="2 3">
    <name type="scientific">Pedosphaera parvula (strain Ellin514)</name>
    <dbReference type="NCBI Taxonomy" id="320771"/>
    <lineage>
        <taxon>Bacteria</taxon>
        <taxon>Pseudomonadati</taxon>
        <taxon>Verrucomicrobiota</taxon>
        <taxon>Pedosphaerae</taxon>
        <taxon>Pedosphaerales</taxon>
        <taxon>Pedosphaeraceae</taxon>
        <taxon>Pedosphaera</taxon>
    </lineage>
</organism>
<accession>B9XJC4</accession>
<dbReference type="Proteomes" id="UP000003688">
    <property type="component" value="Unassembled WGS sequence"/>
</dbReference>
<dbReference type="STRING" id="320771.Cflav_PD3044"/>
<dbReference type="EMBL" id="ABOX02000021">
    <property type="protein sequence ID" value="EEF59985.1"/>
    <property type="molecule type" value="Genomic_DNA"/>
</dbReference>
<keyword evidence="3" id="KW-1185">Reference proteome</keyword>
<feature type="signal peptide" evidence="1">
    <location>
        <begin position="1"/>
        <end position="18"/>
    </location>
</feature>
<name>B9XJC4_PEDPL</name>
<dbReference type="Pfam" id="PF14559">
    <property type="entry name" value="TPR_19"/>
    <property type="match status" value="1"/>
</dbReference>
<sequence precursor="true">MIKGLLAFLLLAPGLAFGGDSDFYREVLSLNEKNASEFERISDVGMKGDVLRANQMMLKLADDSKNPAMAFLIANQMFQVDTAASYRLHKVAFDAHPDDKLTILEWAMEQHRAGKNSDAVQLYRSYLKLEPADEKCNALLADCLVRTGEYREAVKAWQAANHGGNHVAIDMAIFEIYGDLSPLMRRADLISKVKAGQTNLIEKLLFLDLNMDHDWWNTEADQEAARQDMQLAEKKLGPKDMRLKDLKCYMDLKTTEPTTARIKQKLSDAGLIIGDNGRLPADSQIASALISFVLDRHMESRQQLLDRFGKSLLERAKSKAGDVEALNALSFLTIGNSSEKLAEYDQYGWERYGDKRFAGSYLAGLLADKKINLNSPELKKAVTQFPEDAVIASLQLKCAGEKDTADMIAQAIKGEYRHLSGDSYTLKSLFANLDARLK</sequence>
<evidence type="ECO:0000256" key="1">
    <source>
        <dbReference type="SAM" id="SignalP"/>
    </source>
</evidence>
<proteinExistence type="predicted"/>
<reference evidence="2 3" key="1">
    <citation type="journal article" date="2011" name="J. Bacteriol.">
        <title>Genome sequence of 'Pedosphaera parvula' Ellin514, an aerobic Verrucomicrobial isolate from pasture soil.</title>
        <authorList>
            <person name="Kant R."/>
            <person name="van Passel M.W."/>
            <person name="Sangwan P."/>
            <person name="Palva A."/>
            <person name="Lucas S."/>
            <person name="Copeland A."/>
            <person name="Lapidus A."/>
            <person name="Glavina Del Rio T."/>
            <person name="Dalin E."/>
            <person name="Tice H."/>
            <person name="Bruce D."/>
            <person name="Goodwin L."/>
            <person name="Pitluck S."/>
            <person name="Chertkov O."/>
            <person name="Larimer F.W."/>
            <person name="Land M.L."/>
            <person name="Hauser L."/>
            <person name="Brettin T.S."/>
            <person name="Detter J.C."/>
            <person name="Han S."/>
            <person name="de Vos W.M."/>
            <person name="Janssen P.H."/>
            <person name="Smidt H."/>
        </authorList>
    </citation>
    <scope>NUCLEOTIDE SEQUENCE [LARGE SCALE GENOMIC DNA]</scope>
    <source>
        <strain evidence="2 3">Ellin514</strain>
    </source>
</reference>
<evidence type="ECO:0000313" key="2">
    <source>
        <dbReference type="EMBL" id="EEF59985.1"/>
    </source>
</evidence>
<evidence type="ECO:0000313" key="3">
    <source>
        <dbReference type="Proteomes" id="UP000003688"/>
    </source>
</evidence>
<evidence type="ECO:0008006" key="4">
    <source>
        <dbReference type="Google" id="ProtNLM"/>
    </source>
</evidence>
<protein>
    <recommendedName>
        <fullName evidence="4">Tetratricopeptide domain protein</fullName>
    </recommendedName>
</protein>
<keyword evidence="1" id="KW-0732">Signal</keyword>
<dbReference type="SUPFAM" id="SSF48452">
    <property type="entry name" value="TPR-like"/>
    <property type="match status" value="1"/>
</dbReference>
<dbReference type="AlphaFoldDB" id="B9XJC4"/>
<feature type="chain" id="PRO_5002894956" description="Tetratricopeptide domain protein" evidence="1">
    <location>
        <begin position="19"/>
        <end position="438"/>
    </location>
</feature>
<dbReference type="InterPro" id="IPR011990">
    <property type="entry name" value="TPR-like_helical_dom_sf"/>
</dbReference>
<gene>
    <name evidence="2" type="ORF">Cflav_PD3044</name>
</gene>